<dbReference type="Proteomes" id="UP000176185">
    <property type="component" value="Unassembled WGS sequence"/>
</dbReference>
<name>A0A1F4XH43_9BACT</name>
<comment type="subcellular location">
    <subcellularLocation>
        <location evidence="5">Cytoplasm</location>
    </subcellularLocation>
</comment>
<organism evidence="7 8">
    <name type="scientific">Candidatus Adlerbacteria bacterium RIFCSPLOWO2_01_FULL_51_16</name>
    <dbReference type="NCBI Taxonomy" id="1797243"/>
    <lineage>
        <taxon>Bacteria</taxon>
        <taxon>Candidatus Adleribacteriota</taxon>
    </lineage>
</organism>
<evidence type="ECO:0000256" key="5">
    <source>
        <dbReference type="HAMAP-Rule" id="MF_00050"/>
    </source>
</evidence>
<dbReference type="FunFam" id="1.10.8.10:FF:000001">
    <property type="entry name" value="Elongation factor Ts"/>
    <property type="match status" value="1"/>
</dbReference>
<dbReference type="PANTHER" id="PTHR11741:SF0">
    <property type="entry name" value="ELONGATION FACTOR TS, MITOCHONDRIAL"/>
    <property type="match status" value="1"/>
</dbReference>
<evidence type="ECO:0000256" key="3">
    <source>
        <dbReference type="ARBA" id="ARBA00022768"/>
    </source>
</evidence>
<reference evidence="7 8" key="1">
    <citation type="journal article" date="2016" name="Nat. Commun.">
        <title>Thousands of microbial genomes shed light on interconnected biogeochemical processes in an aquifer system.</title>
        <authorList>
            <person name="Anantharaman K."/>
            <person name="Brown C.T."/>
            <person name="Hug L.A."/>
            <person name="Sharon I."/>
            <person name="Castelle C.J."/>
            <person name="Probst A.J."/>
            <person name="Thomas B.C."/>
            <person name="Singh A."/>
            <person name="Wilkins M.J."/>
            <person name="Karaoz U."/>
            <person name="Brodie E.L."/>
            <person name="Williams K.H."/>
            <person name="Hubbard S.S."/>
            <person name="Banfield J.F."/>
        </authorList>
    </citation>
    <scope>NUCLEOTIDE SEQUENCE [LARGE SCALE GENOMIC DNA]</scope>
</reference>
<dbReference type="Pfam" id="PF00889">
    <property type="entry name" value="EF_TS"/>
    <property type="match status" value="1"/>
</dbReference>
<keyword evidence="5" id="KW-0963">Cytoplasm</keyword>
<comment type="caution">
    <text evidence="7">The sequence shown here is derived from an EMBL/GenBank/DDBJ whole genome shotgun (WGS) entry which is preliminary data.</text>
</comment>
<dbReference type="SUPFAM" id="SSF46934">
    <property type="entry name" value="UBA-like"/>
    <property type="match status" value="1"/>
</dbReference>
<evidence type="ECO:0000313" key="7">
    <source>
        <dbReference type="EMBL" id="OGC81007.1"/>
    </source>
</evidence>
<dbReference type="PANTHER" id="PTHR11741">
    <property type="entry name" value="ELONGATION FACTOR TS"/>
    <property type="match status" value="1"/>
</dbReference>
<dbReference type="InterPro" id="IPR018101">
    <property type="entry name" value="Transl_elong_Ts_CS"/>
</dbReference>
<dbReference type="EMBL" id="MEWX01000008">
    <property type="protein sequence ID" value="OGC81007.1"/>
    <property type="molecule type" value="Genomic_DNA"/>
</dbReference>
<dbReference type="InterPro" id="IPR036402">
    <property type="entry name" value="EF-Ts_dimer_sf"/>
</dbReference>
<evidence type="ECO:0000256" key="4">
    <source>
        <dbReference type="ARBA" id="ARBA00022917"/>
    </source>
</evidence>
<dbReference type="CDD" id="cd14275">
    <property type="entry name" value="UBA_EF-Ts"/>
    <property type="match status" value="1"/>
</dbReference>
<keyword evidence="3 5" id="KW-0251">Elongation factor</keyword>
<protein>
    <recommendedName>
        <fullName evidence="2 5">Elongation factor Ts</fullName>
        <shortName evidence="5">EF-Ts</shortName>
    </recommendedName>
</protein>
<proteinExistence type="inferred from homology"/>
<comment type="similarity">
    <text evidence="1 5">Belongs to the EF-Ts family.</text>
</comment>
<dbReference type="InterPro" id="IPR014039">
    <property type="entry name" value="Transl_elong_EFTs/EF1B_dimer"/>
</dbReference>
<dbReference type="PROSITE" id="PS01127">
    <property type="entry name" value="EF_TS_2"/>
    <property type="match status" value="1"/>
</dbReference>
<comment type="function">
    <text evidence="5">Associates with the EF-Tu.GDP complex and induces the exchange of GDP to GTP. It remains bound to the aminoacyl-tRNA.EF-Tu.GTP complex up to the GTP hydrolysis stage on the ribosome.</text>
</comment>
<dbReference type="GO" id="GO:0003746">
    <property type="term" value="F:translation elongation factor activity"/>
    <property type="evidence" value="ECO:0007669"/>
    <property type="project" value="UniProtKB-UniRule"/>
</dbReference>
<keyword evidence="4 5" id="KW-0648">Protein biosynthesis</keyword>
<dbReference type="PROSITE" id="PS01126">
    <property type="entry name" value="EF_TS_1"/>
    <property type="match status" value="1"/>
</dbReference>
<feature type="domain" description="Translation elongation factor EFTs/EF1B dimerisation" evidence="6">
    <location>
        <begin position="71"/>
        <end position="146"/>
    </location>
</feature>
<evidence type="ECO:0000259" key="6">
    <source>
        <dbReference type="Pfam" id="PF00889"/>
    </source>
</evidence>
<dbReference type="STRING" id="1797243.A2943_00330"/>
<dbReference type="Gene3D" id="1.10.8.10">
    <property type="entry name" value="DNA helicase RuvA subunit, C-terminal domain"/>
    <property type="match status" value="1"/>
</dbReference>
<dbReference type="Gene3D" id="3.30.479.20">
    <property type="entry name" value="Elongation factor Ts, dimerisation domain"/>
    <property type="match status" value="1"/>
</dbReference>
<dbReference type="InterPro" id="IPR001816">
    <property type="entry name" value="Transl_elong_EFTs/EF1B"/>
</dbReference>
<accession>A0A1F4XH43</accession>
<dbReference type="InterPro" id="IPR009060">
    <property type="entry name" value="UBA-like_sf"/>
</dbReference>
<dbReference type="GO" id="GO:0005737">
    <property type="term" value="C:cytoplasm"/>
    <property type="evidence" value="ECO:0007669"/>
    <property type="project" value="UniProtKB-SubCell"/>
</dbReference>
<gene>
    <name evidence="5" type="primary">tsf</name>
    <name evidence="7" type="ORF">A2943_00330</name>
</gene>
<dbReference type="HAMAP" id="MF_00050">
    <property type="entry name" value="EF_Ts"/>
    <property type="match status" value="1"/>
</dbReference>
<sequence length="152" mass="16411">MTVGKDAVKELRDRTGVSVMECKKALEAAKGDMEKALGILQSQAALVADKKSTRELGAGVVAAYIHNNVLGAMVSLSSETDFVAKHEEFKKLAQDIAMHVAATQPESVEVLLQQPYIKDESKTVKDLLSAATQKFGERVEVSGMSVLFSSRK</sequence>
<feature type="region of interest" description="Involved in Mg(2+) ion dislocation from EF-Tu" evidence="5">
    <location>
        <begin position="80"/>
        <end position="83"/>
    </location>
</feature>
<evidence type="ECO:0000256" key="2">
    <source>
        <dbReference type="ARBA" id="ARBA00016956"/>
    </source>
</evidence>
<dbReference type="AlphaFoldDB" id="A0A1F4XH43"/>
<evidence type="ECO:0000256" key="1">
    <source>
        <dbReference type="ARBA" id="ARBA00005532"/>
    </source>
</evidence>
<dbReference type="SUPFAM" id="SSF54713">
    <property type="entry name" value="Elongation factor Ts (EF-Ts), dimerisation domain"/>
    <property type="match status" value="1"/>
</dbReference>
<evidence type="ECO:0000313" key="8">
    <source>
        <dbReference type="Proteomes" id="UP000176185"/>
    </source>
</evidence>